<dbReference type="EMBL" id="JBJUIK010000001">
    <property type="protein sequence ID" value="KAL3538187.1"/>
    <property type="molecule type" value="Genomic_DNA"/>
</dbReference>
<reference evidence="3 4" key="1">
    <citation type="submission" date="2024-11" db="EMBL/GenBank/DDBJ databases">
        <title>A near-complete genome assembly of Cinchona calisaya.</title>
        <authorList>
            <person name="Lian D.C."/>
            <person name="Zhao X.W."/>
            <person name="Wei L."/>
        </authorList>
    </citation>
    <scope>NUCLEOTIDE SEQUENCE [LARGE SCALE GENOMIC DNA]</scope>
    <source>
        <tissue evidence="3">Nenye</tissue>
    </source>
</reference>
<evidence type="ECO:0000313" key="4">
    <source>
        <dbReference type="Proteomes" id="UP001630127"/>
    </source>
</evidence>
<dbReference type="SUPFAM" id="SSF56672">
    <property type="entry name" value="DNA/RNA polymerases"/>
    <property type="match status" value="1"/>
</dbReference>
<dbReference type="PANTHER" id="PTHR34072">
    <property type="entry name" value="ENZYMATIC POLYPROTEIN-RELATED"/>
    <property type="match status" value="1"/>
</dbReference>
<evidence type="ECO:0000256" key="1">
    <source>
        <dbReference type="SAM" id="MobiDB-lite"/>
    </source>
</evidence>
<dbReference type="InterPro" id="IPR043128">
    <property type="entry name" value="Rev_trsase/Diguanyl_cyclase"/>
</dbReference>
<proteinExistence type="predicted"/>
<evidence type="ECO:0000259" key="2">
    <source>
        <dbReference type="Pfam" id="PF17919"/>
    </source>
</evidence>
<organism evidence="3 4">
    <name type="scientific">Cinchona calisaya</name>
    <dbReference type="NCBI Taxonomy" id="153742"/>
    <lineage>
        <taxon>Eukaryota</taxon>
        <taxon>Viridiplantae</taxon>
        <taxon>Streptophyta</taxon>
        <taxon>Embryophyta</taxon>
        <taxon>Tracheophyta</taxon>
        <taxon>Spermatophyta</taxon>
        <taxon>Magnoliopsida</taxon>
        <taxon>eudicotyledons</taxon>
        <taxon>Gunneridae</taxon>
        <taxon>Pentapetalae</taxon>
        <taxon>asterids</taxon>
        <taxon>lamiids</taxon>
        <taxon>Gentianales</taxon>
        <taxon>Rubiaceae</taxon>
        <taxon>Cinchonoideae</taxon>
        <taxon>Cinchoneae</taxon>
        <taxon>Cinchona</taxon>
    </lineage>
</organism>
<dbReference type="Proteomes" id="UP001630127">
    <property type="component" value="Unassembled WGS sequence"/>
</dbReference>
<dbReference type="Pfam" id="PF17919">
    <property type="entry name" value="RT_RNaseH_2"/>
    <property type="match status" value="1"/>
</dbReference>
<dbReference type="InterPro" id="IPR043502">
    <property type="entry name" value="DNA/RNA_pol_sf"/>
</dbReference>
<feature type="domain" description="Reverse transcriptase/retrotransposon-derived protein RNase H-like" evidence="2">
    <location>
        <begin position="147"/>
        <end position="194"/>
    </location>
</feature>
<sequence length="195" mass="21485">MGTIKEKDWSRWEGNDGKMVEGTGGRRDYSRVEGMMERKNGGRGEGRRGRCRGDGRKVDGGNGGEDNKPFFAATANGSLVTTATACPKHKGLDSSKVECMLSWPIPESIKALTGFLDLTGYFKRFIHGYGLLRKPLTKLLTKDAFLWNEQADKAFQQLKTAMTSARVKPTRLYKPFVIENNACSVGLGAVLMKEG</sequence>
<dbReference type="AlphaFoldDB" id="A0ABD3B3Q3"/>
<dbReference type="PANTHER" id="PTHR34072:SF55">
    <property type="entry name" value="DNA_RNA POLYMERASES SUPERFAMILY PROTEIN"/>
    <property type="match status" value="1"/>
</dbReference>
<gene>
    <name evidence="3" type="ORF">ACH5RR_001553</name>
</gene>
<feature type="region of interest" description="Disordered" evidence="1">
    <location>
        <begin position="1"/>
        <end position="65"/>
    </location>
</feature>
<accession>A0ABD3B3Q3</accession>
<protein>
    <recommendedName>
        <fullName evidence="2">Reverse transcriptase/retrotransposon-derived protein RNase H-like domain-containing protein</fullName>
    </recommendedName>
</protein>
<dbReference type="InterPro" id="IPR041577">
    <property type="entry name" value="RT_RNaseH_2"/>
</dbReference>
<dbReference type="Gene3D" id="3.30.70.270">
    <property type="match status" value="1"/>
</dbReference>
<feature type="compositionally biased region" description="Basic and acidic residues" evidence="1">
    <location>
        <begin position="1"/>
        <end position="59"/>
    </location>
</feature>
<name>A0ABD3B3Q3_9GENT</name>
<keyword evidence="4" id="KW-1185">Reference proteome</keyword>
<comment type="caution">
    <text evidence="3">The sequence shown here is derived from an EMBL/GenBank/DDBJ whole genome shotgun (WGS) entry which is preliminary data.</text>
</comment>
<evidence type="ECO:0000313" key="3">
    <source>
        <dbReference type="EMBL" id="KAL3538187.1"/>
    </source>
</evidence>